<gene>
    <name evidence="2" type="ORF">LCGC14_2976520</name>
</gene>
<evidence type="ECO:0000259" key="1">
    <source>
        <dbReference type="PROSITE" id="PS50943"/>
    </source>
</evidence>
<accession>A0A0F8ZFD9</accession>
<reference evidence="2" key="1">
    <citation type="journal article" date="2015" name="Nature">
        <title>Complex archaea that bridge the gap between prokaryotes and eukaryotes.</title>
        <authorList>
            <person name="Spang A."/>
            <person name="Saw J.H."/>
            <person name="Jorgensen S.L."/>
            <person name="Zaremba-Niedzwiedzka K."/>
            <person name="Martijn J."/>
            <person name="Lind A.E."/>
            <person name="van Eijk R."/>
            <person name="Schleper C."/>
            <person name="Guy L."/>
            <person name="Ettema T.J."/>
        </authorList>
    </citation>
    <scope>NUCLEOTIDE SEQUENCE</scope>
</reference>
<evidence type="ECO:0000313" key="2">
    <source>
        <dbReference type="EMBL" id="KKK65204.1"/>
    </source>
</evidence>
<dbReference type="Gene3D" id="1.10.260.40">
    <property type="entry name" value="lambda repressor-like DNA-binding domains"/>
    <property type="match status" value="1"/>
</dbReference>
<name>A0A0F8ZFD9_9ZZZZ</name>
<dbReference type="CDD" id="cd00093">
    <property type="entry name" value="HTH_XRE"/>
    <property type="match status" value="1"/>
</dbReference>
<dbReference type="SUPFAM" id="SSF47413">
    <property type="entry name" value="lambda repressor-like DNA-binding domains"/>
    <property type="match status" value="1"/>
</dbReference>
<proteinExistence type="predicted"/>
<feature type="domain" description="HTH cro/C1-type" evidence="1">
    <location>
        <begin position="10"/>
        <end position="43"/>
    </location>
</feature>
<organism evidence="2">
    <name type="scientific">marine sediment metagenome</name>
    <dbReference type="NCBI Taxonomy" id="412755"/>
    <lineage>
        <taxon>unclassified sequences</taxon>
        <taxon>metagenomes</taxon>
        <taxon>ecological metagenomes</taxon>
    </lineage>
</organism>
<dbReference type="Pfam" id="PF13560">
    <property type="entry name" value="HTH_31"/>
    <property type="match status" value="1"/>
</dbReference>
<dbReference type="GO" id="GO:0003677">
    <property type="term" value="F:DNA binding"/>
    <property type="evidence" value="ECO:0007669"/>
    <property type="project" value="InterPro"/>
</dbReference>
<protein>
    <recommendedName>
        <fullName evidence="1">HTH cro/C1-type domain-containing protein</fullName>
    </recommendedName>
</protein>
<feature type="non-terminal residue" evidence="2">
    <location>
        <position position="43"/>
    </location>
</feature>
<dbReference type="EMBL" id="LAZR01060668">
    <property type="protein sequence ID" value="KKK65204.1"/>
    <property type="molecule type" value="Genomic_DNA"/>
</dbReference>
<comment type="caution">
    <text evidence="2">The sequence shown here is derived from an EMBL/GenBank/DDBJ whole genome shotgun (WGS) entry which is preliminary data.</text>
</comment>
<dbReference type="AlphaFoldDB" id="A0A0F8ZFD9"/>
<dbReference type="InterPro" id="IPR001387">
    <property type="entry name" value="Cro/C1-type_HTH"/>
</dbReference>
<dbReference type="PROSITE" id="PS50943">
    <property type="entry name" value="HTH_CROC1"/>
    <property type="match status" value="1"/>
</dbReference>
<sequence length="43" mass="4879">MRENNFGGRLKARRKEKGLTLAELSKLTGVDTSYLGRIEQGKR</sequence>
<dbReference type="InterPro" id="IPR010982">
    <property type="entry name" value="Lambda_DNA-bd_dom_sf"/>
</dbReference>